<organism evidence="1 2">
    <name type="scientific">Clostridium aceticum</name>
    <dbReference type="NCBI Taxonomy" id="84022"/>
    <lineage>
        <taxon>Bacteria</taxon>
        <taxon>Bacillati</taxon>
        <taxon>Bacillota</taxon>
        <taxon>Clostridia</taxon>
        <taxon>Eubacteriales</taxon>
        <taxon>Clostridiaceae</taxon>
        <taxon>Clostridium</taxon>
    </lineage>
</organism>
<protein>
    <submittedName>
        <fullName evidence="1">Uncharacterized protein</fullName>
    </submittedName>
</protein>
<dbReference type="Proteomes" id="UP000035704">
    <property type="component" value="Chromosome"/>
</dbReference>
<dbReference type="RefSeq" id="WP_044823743.1">
    <property type="nucleotide sequence ID" value="NZ_CP009687.1"/>
</dbReference>
<sequence length="75" mass="8634">MEKKVVKLEEQVPAQRVIVEYITKDLLKSYSLREALNILKTIETILRKMQEHGIKDGAAIDTILYSQVLLIHTRG</sequence>
<evidence type="ECO:0000313" key="2">
    <source>
        <dbReference type="Proteomes" id="UP000035704"/>
    </source>
</evidence>
<dbReference type="PATRIC" id="fig|84022.5.peg.2989"/>
<gene>
    <name evidence="1" type="ORF">CACET_c15360</name>
</gene>
<dbReference type="KEGG" id="cace:CACET_c15360"/>
<keyword evidence="2" id="KW-1185">Reference proteome</keyword>
<dbReference type="EMBL" id="CP009687">
    <property type="protein sequence ID" value="AKL94985.1"/>
    <property type="molecule type" value="Genomic_DNA"/>
</dbReference>
<dbReference type="STRING" id="84022.CACET_c15360"/>
<reference evidence="1 2" key="1">
    <citation type="submission" date="2014-10" db="EMBL/GenBank/DDBJ databases">
        <title>Genome sequence of Clostridium aceticum DSM 1496.</title>
        <authorList>
            <person name="Poehlein A."/>
            <person name="Schiel-Bengelsdorf B."/>
            <person name="Gottschalk G."/>
            <person name="Duerre P."/>
            <person name="Daniel R."/>
        </authorList>
    </citation>
    <scope>NUCLEOTIDE SEQUENCE [LARGE SCALE GENOMIC DNA]</scope>
    <source>
        <strain evidence="1 2">DSM 1496</strain>
    </source>
</reference>
<dbReference type="AlphaFoldDB" id="A0A0D8IC96"/>
<evidence type="ECO:0000313" key="1">
    <source>
        <dbReference type="EMBL" id="AKL94985.1"/>
    </source>
</evidence>
<accession>A0A0D8IC96</accession>
<name>A0A0D8IC96_9CLOT</name>
<proteinExistence type="predicted"/>